<dbReference type="InterPro" id="IPR027417">
    <property type="entry name" value="P-loop_NTPase"/>
</dbReference>
<protein>
    <recommendedName>
        <fullName evidence="8">Helicase ATP-binding domain-containing protein</fullName>
    </recommendedName>
</protein>
<comment type="similarity">
    <text evidence="1">Belongs to the SBNO family.</text>
</comment>
<sequence length="2019" mass="223592">MADTTMPWVDLSAYQLQLALASLDGMPQYVVIGTPEALAQSKAALDTLGFKPRGQHVYLESLHDLPAFAAWEGVLPKAVIDYAKSPRDIAKDKASALFMVKLKWVDPKGFAVPAVPQASEPEPEPEPEPEQAQETAPKNTLRWLDLSSYGLSISYRSVGDTGELGQGDMAIAVVGSKSSEQAYARIFEELGATVDLDRESGTHARIIFNEGFSPETLEAIQQAMPLAESKEMPRAEVVVGTADNPFAAWESLDQIDWADYRNQLAREVVTRSASDTPQPFTEDQLRDQLAKSAALPPELVTREAGISGRLLQESIEAACSQGLRVVAKRFDNIAPLINRAANIDALMPRDTVKSSTSLLLQQYSTPLAISVVMQDILGIDESSTVWEPTAGNGSLVSLASPDLVGGFELDSDRLSRLHEQGFTNIRHADATRNDVPDGKYDKFVANPPFGAFSDGKGGRMIESFVPFEPGGNEYPAMKLSQQDQYIALRNLKAMHPKGTGAIILGADHPMNYKAGEISEKTRNFLRMLNDTHDVIGTHYVDGGLYKSHGAGWPLILIVTGGRREAAIEATVPEKLPVISTHEDLITYHATMKEEVDKWQRDNDPIRKREKNNDGSNSQSPDSTDSDKEEKDTESPETDLAATAIPEEEEEVEQEFETADLSDVDWDQLEAMEDEALDNEHMKAQHAVEDAEVPYLPRSRMPSLNKMIPANLAVAVSQALDNVQLQHGEIDSFVADELGWTLEELEERLAAEQVDAMALSIYQAKMGKGFILGDNTGIGKGRVVAAMMVWGIKNGHKPVFVTAKAGLFVDIMRDLRDIGSDHLLKPLVMNDIPVVKDADGTVIIKNTPAKDLKPLLKERTIGKDHNSVFMTYSQINLEMGKCEKAQWLTAIAEDNVLLFDEAHLASGASSNTGQNVKEAIRAAKYTMYASGTPIKRVVVGDDSLGAYIATSMFDGSDHETLVATIAAGGDSYREFLANELARSGQMIVRSHPEAPSPEPVLLSGEYDGLDVREISDRLATVLDAMTGLSEGAEAIVNEENDEIKAVLEAMHESERPKFQHWKSSTVNFGSIRHNIVRQAVLAMKAEGAAQAAIQDIRSGKRVVAGFDNTMESFLEFAIDSVRKEIAANDAAGADHGDGEQADNTVDITPEKLKAVPANIGYRDAIRRLMDRLIVIESTDRYGETTMNPAFDVKEKRVSWEDGSLMERLAMGKPLEGDHLAHLYFETEEHIYKLPEGLPASPIDYIRNRIEQAGIKTVEVTGRSLRIDYSDEESPVFARRDSKDRDRKLAEERFNNGDAQYLILNASGGTGSSYHAHKDFKNTEDRVFHAVQQLQNPADLIQMMGRIHRSGAVEGYTPSFKIFGLPLIAELAAMSAVINKERQLRASSRGDREGKMVMFGEPMSNRVGDQVTLEVLRDYPDSKKLCKRLGIDLEKERKQFSSVSFEQGIGSDTKLYHKTASRFCMLHLAQAEPLNEALQEAYLQRIEQLDRTGSNPLKTKILDLRAQMMAEEYEVVPKFGPSSFQDPVIARKIRFKQEVNPISFSAVESMLDSSRQRLKKVGASEMPMQEKWEEINTKQLREAGRQAKSRCKEFFESLGSDEMEAADKFIHTAITTPGKLRVKDEDRDIITNMARRHTLMKHFRDKIGLGIKVSRVPPEALGGEEIEGVPQAEFVITSVRPPKPTDNPAAPSSWGVTLTSPEGKVGAWRVSLSQLMTVVHENPSIMFGNDPLTPEALKALFNDDREAYVVDREKVVLTRNLISAVAAAKQAQEMNPHLGRFTPAVYTDEDGHKTLAVMAPDNFSLDKLDLLMDVDFTISKPDVAMAYLNHAISANEQDDSQNVQLYSSNAWYSVSGARANDKVDTLGAGIHLKRDKDSREWVMSISAKKKDNRDFLKDGVLMELFKSDFETSTEYRKQNMMTASLRSNALLPELIQRLVTHHQLSFHGSHKHSDWHRDYLRQRGEKLQQEEDELKAQLATATNESDPNVPGKEARATDFATELASGLMSRDQKRVSSNMSL</sequence>
<feature type="compositionally biased region" description="Polar residues" evidence="3">
    <location>
        <begin position="613"/>
        <end position="622"/>
    </location>
</feature>
<dbReference type="InterPro" id="IPR026741">
    <property type="entry name" value="SNO"/>
</dbReference>
<evidence type="ECO:0000256" key="2">
    <source>
        <dbReference type="SAM" id="Coils"/>
    </source>
</evidence>
<dbReference type="InterPro" id="IPR026937">
    <property type="entry name" value="SBNO_Helicase_C_dom"/>
</dbReference>
<comment type="caution">
    <text evidence="6">The sequence shown here is derived from an EMBL/GenBank/DDBJ whole genome shotgun (WGS) entry which is preliminary data.</text>
</comment>
<feature type="compositionally biased region" description="Acidic residues" evidence="3">
    <location>
        <begin position="121"/>
        <end position="131"/>
    </location>
</feature>
<accession>A0A368U928</accession>
<feature type="domain" description="Strawberry notch helicase C" evidence="4">
    <location>
        <begin position="1252"/>
        <end position="1392"/>
    </location>
</feature>
<dbReference type="Gene3D" id="3.40.50.300">
    <property type="entry name" value="P-loop containing nucleotide triphosphate hydrolases"/>
    <property type="match status" value="1"/>
</dbReference>
<feature type="region of interest" description="Disordered" evidence="3">
    <location>
        <begin position="113"/>
        <end position="139"/>
    </location>
</feature>
<dbReference type="RefSeq" id="WP_114485037.1">
    <property type="nucleotide sequence ID" value="NZ_CBCSHM010000007.1"/>
</dbReference>
<reference evidence="6 7" key="1">
    <citation type="submission" date="2018-07" db="EMBL/GenBank/DDBJ databases">
        <title>Halomonas rutogse sp. nov., isolated from Lake TangqianCo on Tibetan Plateau.</title>
        <authorList>
            <person name="Lu H."/>
            <person name="Xing P."/>
            <person name="Wu Q."/>
        </authorList>
    </citation>
    <scope>NUCLEOTIDE SEQUENCE [LARGE SCALE GENOMIC DNA]</scope>
    <source>
        <strain evidence="6 7">TQ8S</strain>
    </source>
</reference>
<keyword evidence="7" id="KW-1185">Reference proteome</keyword>
<dbReference type="Gene3D" id="3.40.50.150">
    <property type="entry name" value="Vaccinia Virus protein VP39"/>
    <property type="match status" value="1"/>
</dbReference>
<dbReference type="InterPro" id="IPR029063">
    <property type="entry name" value="SAM-dependent_MTases_sf"/>
</dbReference>
<evidence type="ECO:0008006" key="8">
    <source>
        <dbReference type="Google" id="ProtNLM"/>
    </source>
</evidence>
<dbReference type="GO" id="GO:0006355">
    <property type="term" value="P:regulation of DNA-templated transcription"/>
    <property type="evidence" value="ECO:0007669"/>
    <property type="project" value="InterPro"/>
</dbReference>
<evidence type="ECO:0000313" key="7">
    <source>
        <dbReference type="Proteomes" id="UP000253204"/>
    </source>
</evidence>
<evidence type="ECO:0000256" key="3">
    <source>
        <dbReference type="SAM" id="MobiDB-lite"/>
    </source>
</evidence>
<feature type="compositionally biased region" description="Acidic residues" evidence="3">
    <location>
        <begin position="645"/>
        <end position="664"/>
    </location>
</feature>
<dbReference type="SUPFAM" id="SSF52540">
    <property type="entry name" value="P-loop containing nucleoside triphosphate hydrolases"/>
    <property type="match status" value="2"/>
</dbReference>
<dbReference type="PANTHER" id="PTHR12706:SF30">
    <property type="entry name" value="PROTEIN STRAWBERRY NOTCH-RELATED"/>
    <property type="match status" value="1"/>
</dbReference>
<feature type="domain" description="Strawberry notch AAA" evidence="5">
    <location>
        <begin position="764"/>
        <end position="989"/>
    </location>
</feature>
<evidence type="ECO:0000259" key="5">
    <source>
        <dbReference type="Pfam" id="PF13872"/>
    </source>
</evidence>
<dbReference type="PANTHER" id="PTHR12706">
    <property type="entry name" value="STRAWBERRY NOTCH-RELATED"/>
    <property type="match status" value="1"/>
</dbReference>
<gene>
    <name evidence="6" type="ORF">DU506_00720</name>
</gene>
<evidence type="ECO:0000259" key="4">
    <source>
        <dbReference type="Pfam" id="PF13871"/>
    </source>
</evidence>
<dbReference type="SUPFAM" id="SSF53335">
    <property type="entry name" value="S-adenosyl-L-methionine-dependent methyltransferases"/>
    <property type="match status" value="1"/>
</dbReference>
<name>A0A368U928_9GAMM</name>
<feature type="compositionally biased region" description="Basic and acidic residues" evidence="3">
    <location>
        <begin position="595"/>
        <end position="612"/>
    </location>
</feature>
<feature type="region of interest" description="Disordered" evidence="3">
    <location>
        <begin position="595"/>
        <end position="664"/>
    </location>
</feature>
<dbReference type="Pfam" id="PF13871">
    <property type="entry name" value="Helicase_C_4"/>
    <property type="match status" value="1"/>
</dbReference>
<evidence type="ECO:0000256" key="1">
    <source>
        <dbReference type="ARBA" id="ARBA00006992"/>
    </source>
</evidence>
<feature type="coiled-coil region" evidence="2">
    <location>
        <begin position="1955"/>
        <end position="1982"/>
    </location>
</feature>
<keyword evidence="2" id="KW-0175">Coiled coil</keyword>
<evidence type="ECO:0000313" key="6">
    <source>
        <dbReference type="EMBL" id="RCV93709.1"/>
    </source>
</evidence>
<feature type="compositionally biased region" description="Basic and acidic residues" evidence="3">
    <location>
        <begin position="624"/>
        <end position="633"/>
    </location>
</feature>
<dbReference type="EMBL" id="QPIJ01000001">
    <property type="protein sequence ID" value="RCV93709.1"/>
    <property type="molecule type" value="Genomic_DNA"/>
</dbReference>
<proteinExistence type="inferred from homology"/>
<dbReference type="OrthoDB" id="6164141at2"/>
<dbReference type="Pfam" id="PF13872">
    <property type="entry name" value="AAA_34"/>
    <property type="match status" value="1"/>
</dbReference>
<dbReference type="Proteomes" id="UP000253204">
    <property type="component" value="Unassembled WGS sequence"/>
</dbReference>
<dbReference type="InterPro" id="IPR039187">
    <property type="entry name" value="SNO_AAA"/>
</dbReference>
<organism evidence="6 7">
    <name type="scientific">Vreelandella rituensis</name>
    <dbReference type="NCBI Taxonomy" id="2282306"/>
    <lineage>
        <taxon>Bacteria</taxon>
        <taxon>Pseudomonadati</taxon>
        <taxon>Pseudomonadota</taxon>
        <taxon>Gammaproteobacteria</taxon>
        <taxon>Oceanospirillales</taxon>
        <taxon>Halomonadaceae</taxon>
        <taxon>Vreelandella</taxon>
    </lineage>
</organism>